<dbReference type="Pfam" id="PF18758">
    <property type="entry name" value="KDZ"/>
    <property type="match status" value="1"/>
</dbReference>
<feature type="compositionally biased region" description="Basic and acidic residues" evidence="1">
    <location>
        <begin position="405"/>
        <end position="416"/>
    </location>
</feature>
<evidence type="ECO:0008006" key="4">
    <source>
        <dbReference type="Google" id="ProtNLM"/>
    </source>
</evidence>
<dbReference type="PANTHER" id="PTHR33096:SF1">
    <property type="entry name" value="CXC1-LIKE CYSTEINE CLUSTER ASSOCIATED WITH KDZ TRANSPOSASES DOMAIN-CONTAINING PROTEIN"/>
    <property type="match status" value="1"/>
</dbReference>
<sequence>MGRLPRIPKANGNTKATPSLKVIETSVVENRSRREDVTPQVQLGHGRALFQDPAASTRVYGPAQIPGNDESLIVQAPYEPLPSKHYRKREQQLARWSEVLPVTRKAYLELLRVTNNLRDASHIHVQAARCSCCLNARELKVDVVRFDKFETVRLWVSDCNLAIAQLIRSGLFPCAPKQPTLAVDIRMLDFVSRLFLRVSPNHTAWCSAVEDFLRCQGYRLQGKDPLRRRFGNALQWFNSLQAESEVFLKSLLSRTRTQLLTPVPQSSDSQGSSRSSRPRVTVEDVEDEESSSLRIPDHADTDFNLEFTSSDALPHKRLYSERDNTSEDEQPVIPPLSRPSEYLRERCPICFGGHFDPEKKRLELSDIIVCLDANFTQRHNTQNRDPARRHPDSFFIPEAEVSKVQERVDAAREKCTRPNKKSRTTQDPEDDKMEHGMRVSKAVLDLCGGSFTAAHEFLAKIVTAGCDVTGLMALLCRHDRPLFVVNMNTPGERQHYAIALMEKHLPNFVDVGLLYDIGCQLERSCLKWGLLTDYLDRLTFAISVFHAFGHQWPCQIIYHPRKCVGFGLSDGEGAERLWHSIQRLIAYTRVAGYHLRLYTLDSQFHFGNEENLLRMGHWIRRKLRLSEEKRVENEKLLADSRKDVEFLRKEWAHQVHVQTQPLPAQSKTKGKQAVQECIRLRGAQKTLKKKMDMFQNVLQNECAAQHEIADAEIELPKAIEDYNKISEKVRKKRVAVRS</sequence>
<feature type="compositionally biased region" description="Low complexity" evidence="1">
    <location>
        <begin position="259"/>
        <end position="279"/>
    </location>
</feature>
<feature type="region of interest" description="Disordered" evidence="1">
    <location>
        <begin position="259"/>
        <end position="296"/>
    </location>
</feature>
<evidence type="ECO:0000256" key="1">
    <source>
        <dbReference type="SAM" id="MobiDB-lite"/>
    </source>
</evidence>
<feature type="region of interest" description="Disordered" evidence="1">
    <location>
        <begin position="405"/>
        <end position="434"/>
    </location>
</feature>
<dbReference type="InterPro" id="IPR040521">
    <property type="entry name" value="KDZ"/>
</dbReference>
<organism evidence="2 3">
    <name type="scientific">Marasmiellus scandens</name>
    <dbReference type="NCBI Taxonomy" id="2682957"/>
    <lineage>
        <taxon>Eukaryota</taxon>
        <taxon>Fungi</taxon>
        <taxon>Dikarya</taxon>
        <taxon>Basidiomycota</taxon>
        <taxon>Agaricomycotina</taxon>
        <taxon>Agaricomycetes</taxon>
        <taxon>Agaricomycetidae</taxon>
        <taxon>Agaricales</taxon>
        <taxon>Marasmiineae</taxon>
        <taxon>Omphalotaceae</taxon>
        <taxon>Marasmiellus</taxon>
    </lineage>
</organism>
<accession>A0ABR1J7N3</accession>
<gene>
    <name evidence="2" type="ORF">VKT23_013651</name>
</gene>
<keyword evidence="3" id="KW-1185">Reference proteome</keyword>
<reference evidence="2 3" key="1">
    <citation type="submission" date="2024-01" db="EMBL/GenBank/DDBJ databases">
        <title>A draft genome for the cacao thread blight pathogen Marasmiellus scandens.</title>
        <authorList>
            <person name="Baruah I.K."/>
            <person name="Leung J."/>
            <person name="Bukari Y."/>
            <person name="Amoako-Attah I."/>
            <person name="Meinhardt L.W."/>
            <person name="Bailey B.A."/>
            <person name="Cohen S.P."/>
        </authorList>
    </citation>
    <scope>NUCLEOTIDE SEQUENCE [LARGE SCALE GENOMIC DNA]</scope>
    <source>
        <strain evidence="2 3">GH-19</strain>
    </source>
</reference>
<protein>
    <recommendedName>
        <fullName evidence="4">CxC1-like cysteine cluster associated with KDZ transposases domain-containing protein</fullName>
    </recommendedName>
</protein>
<dbReference type="EMBL" id="JBANRG010000037">
    <property type="protein sequence ID" value="KAK7448919.1"/>
    <property type="molecule type" value="Genomic_DNA"/>
</dbReference>
<name>A0ABR1J7N3_9AGAR</name>
<evidence type="ECO:0000313" key="3">
    <source>
        <dbReference type="Proteomes" id="UP001498398"/>
    </source>
</evidence>
<proteinExistence type="predicted"/>
<dbReference type="Proteomes" id="UP001498398">
    <property type="component" value="Unassembled WGS sequence"/>
</dbReference>
<comment type="caution">
    <text evidence="2">The sequence shown here is derived from an EMBL/GenBank/DDBJ whole genome shotgun (WGS) entry which is preliminary data.</text>
</comment>
<evidence type="ECO:0000313" key="2">
    <source>
        <dbReference type="EMBL" id="KAK7448919.1"/>
    </source>
</evidence>
<dbReference type="PANTHER" id="PTHR33096">
    <property type="entry name" value="CXC2 DOMAIN-CONTAINING PROTEIN"/>
    <property type="match status" value="1"/>
</dbReference>